<dbReference type="Pfam" id="PF02837">
    <property type="entry name" value="Glyco_hydro_2_N"/>
    <property type="match status" value="1"/>
</dbReference>
<dbReference type="GO" id="GO:0004565">
    <property type="term" value="F:beta-galactosidase activity"/>
    <property type="evidence" value="ECO:0007669"/>
    <property type="project" value="UniProtKB-EC"/>
</dbReference>
<dbReference type="PANTHER" id="PTHR46323">
    <property type="entry name" value="BETA-GALACTOSIDASE"/>
    <property type="match status" value="1"/>
</dbReference>
<dbReference type="Gene3D" id="2.80.10.50">
    <property type="match status" value="1"/>
</dbReference>
<evidence type="ECO:0000256" key="1">
    <source>
        <dbReference type="ARBA" id="ARBA00001412"/>
    </source>
</evidence>
<dbReference type="SUPFAM" id="SSF74650">
    <property type="entry name" value="Galactose mutarotase-like"/>
    <property type="match status" value="1"/>
</dbReference>
<dbReference type="Gene3D" id="2.70.98.10">
    <property type="match status" value="1"/>
</dbReference>
<evidence type="ECO:0000256" key="10">
    <source>
        <dbReference type="RuleBase" id="RU361154"/>
    </source>
</evidence>
<dbReference type="PRINTS" id="PR00132">
    <property type="entry name" value="GLHYDRLASE2"/>
</dbReference>
<gene>
    <name evidence="12" type="ORF">M124_0581</name>
</gene>
<evidence type="ECO:0000256" key="8">
    <source>
        <dbReference type="ARBA" id="ARBA00023295"/>
    </source>
</evidence>
<keyword evidence="8 10" id="KW-0326">Glycosidase</keyword>
<dbReference type="Pfam" id="PF16353">
    <property type="entry name" value="LacZ_4"/>
    <property type="match status" value="1"/>
</dbReference>
<dbReference type="InterPro" id="IPR032312">
    <property type="entry name" value="LacZ_4"/>
</dbReference>
<dbReference type="InterPro" id="IPR023232">
    <property type="entry name" value="Glyco_hydro_2_AS"/>
</dbReference>
<dbReference type="CDD" id="cd00161">
    <property type="entry name" value="beta-trefoil_Ricin-like"/>
    <property type="match status" value="1"/>
</dbReference>
<dbReference type="InterPro" id="IPR011013">
    <property type="entry name" value="Gal_mutarotase_sf_dom"/>
</dbReference>
<evidence type="ECO:0000256" key="6">
    <source>
        <dbReference type="ARBA" id="ARBA00022801"/>
    </source>
</evidence>
<dbReference type="RefSeq" id="WP_022347981.1">
    <property type="nucleotide sequence ID" value="NZ_JGCY01000233.1"/>
</dbReference>
<dbReference type="AlphaFoldDB" id="A0A015TXT1"/>
<dbReference type="InterPro" id="IPR013783">
    <property type="entry name" value="Ig-like_fold"/>
</dbReference>
<dbReference type="Pfam" id="PF00703">
    <property type="entry name" value="Glyco_hydro_2"/>
    <property type="match status" value="1"/>
</dbReference>
<dbReference type="PROSITE" id="PS00719">
    <property type="entry name" value="GLYCOSYL_HYDROL_F2_1"/>
    <property type="match status" value="1"/>
</dbReference>
<evidence type="ECO:0000259" key="11">
    <source>
        <dbReference type="SMART" id="SM01038"/>
    </source>
</evidence>
<evidence type="ECO:0000313" key="13">
    <source>
        <dbReference type="Proteomes" id="UP000020529"/>
    </source>
</evidence>
<dbReference type="InterPro" id="IPR006103">
    <property type="entry name" value="Glyco_hydro_2_cat"/>
</dbReference>
<keyword evidence="7" id="KW-0106">Calcium</keyword>
<protein>
    <recommendedName>
        <fullName evidence="5 10">Beta-galactosidase</fullName>
        <ecNumber evidence="5 10">3.2.1.23</ecNumber>
    </recommendedName>
    <alternativeName>
        <fullName evidence="9 10">Lactase</fullName>
    </alternativeName>
</protein>
<dbReference type="InterPro" id="IPR004199">
    <property type="entry name" value="B-gal_small/dom_5"/>
</dbReference>
<reference evidence="12 13" key="1">
    <citation type="submission" date="2014-02" db="EMBL/GenBank/DDBJ databases">
        <authorList>
            <person name="Sears C."/>
            <person name="Carroll K."/>
            <person name="Sack B.R."/>
            <person name="Qadri F."/>
            <person name="Myers L.L."/>
            <person name="Chung G.-T."/>
            <person name="Escheverria P."/>
            <person name="Fraser C.M."/>
            <person name="Sadzewicz L."/>
            <person name="Shefchek K.A."/>
            <person name="Tallon L."/>
            <person name="Das S.P."/>
            <person name="Daugherty S."/>
            <person name="Mongodin E.F."/>
        </authorList>
    </citation>
    <scope>NUCLEOTIDE SEQUENCE [LARGE SCALE GENOMIC DNA]</scope>
    <source>
        <strain evidence="13">3988T(B)14</strain>
    </source>
</reference>
<keyword evidence="12" id="KW-0430">Lectin</keyword>
<dbReference type="PATRIC" id="fig|1339315.3.peg.1388"/>
<dbReference type="InterPro" id="IPR023230">
    <property type="entry name" value="Glyco_hydro_2_CS"/>
</dbReference>
<dbReference type="Gene3D" id="2.60.120.260">
    <property type="entry name" value="Galactose-binding domain-like"/>
    <property type="match status" value="1"/>
</dbReference>
<accession>A0A015TXT1</accession>
<dbReference type="InterPro" id="IPR008979">
    <property type="entry name" value="Galactose-bd-like_sf"/>
</dbReference>
<dbReference type="GO" id="GO:0030246">
    <property type="term" value="F:carbohydrate binding"/>
    <property type="evidence" value="ECO:0007669"/>
    <property type="project" value="UniProtKB-KW"/>
</dbReference>
<dbReference type="InterPro" id="IPR006104">
    <property type="entry name" value="Glyco_hydro_2_N"/>
</dbReference>
<comment type="caution">
    <text evidence="12">The sequence shown here is derived from an EMBL/GenBank/DDBJ whole genome shotgun (WGS) entry which is preliminary data.</text>
</comment>
<dbReference type="SMART" id="SM01038">
    <property type="entry name" value="Bgal_small_N"/>
    <property type="match status" value="1"/>
</dbReference>
<dbReference type="PANTHER" id="PTHR46323:SF2">
    <property type="entry name" value="BETA-GALACTOSIDASE"/>
    <property type="match status" value="1"/>
</dbReference>
<dbReference type="InterPro" id="IPR036156">
    <property type="entry name" value="Beta-gal/glucu_dom_sf"/>
</dbReference>
<dbReference type="GO" id="GO:0005990">
    <property type="term" value="P:lactose catabolic process"/>
    <property type="evidence" value="ECO:0007669"/>
    <property type="project" value="TreeGrafter"/>
</dbReference>
<dbReference type="InterPro" id="IPR035992">
    <property type="entry name" value="Ricin_B-like_lectins"/>
</dbReference>
<proteinExistence type="inferred from homology"/>
<dbReference type="SUPFAM" id="SSF50370">
    <property type="entry name" value="Ricin B-like lectins"/>
    <property type="match status" value="1"/>
</dbReference>
<feature type="domain" description="Beta galactosidase small chain/" evidence="11">
    <location>
        <begin position="950"/>
        <end position="1214"/>
    </location>
</feature>
<comment type="similarity">
    <text evidence="3 10">Belongs to the glycosyl hydrolase 2 family.</text>
</comment>
<dbReference type="InterPro" id="IPR006101">
    <property type="entry name" value="Glyco_hydro_2"/>
</dbReference>
<dbReference type="SUPFAM" id="SSF49303">
    <property type="entry name" value="beta-Galactosidase/glucuronidase domain"/>
    <property type="match status" value="2"/>
</dbReference>
<dbReference type="SUPFAM" id="SSF51445">
    <property type="entry name" value="(Trans)glycosidases"/>
    <property type="match status" value="1"/>
</dbReference>
<dbReference type="Pfam" id="PF02929">
    <property type="entry name" value="Bgal_small_N"/>
    <property type="match status" value="1"/>
</dbReference>
<comment type="subunit">
    <text evidence="4">Monomer.</text>
</comment>
<evidence type="ECO:0000313" key="12">
    <source>
        <dbReference type="EMBL" id="EXY75631.1"/>
    </source>
</evidence>
<evidence type="ECO:0000256" key="3">
    <source>
        <dbReference type="ARBA" id="ARBA00007401"/>
    </source>
</evidence>
<dbReference type="Gene3D" id="2.60.40.10">
    <property type="entry name" value="Immunoglobulins"/>
    <property type="match status" value="2"/>
</dbReference>
<dbReference type="PROSITE" id="PS00608">
    <property type="entry name" value="GLYCOSYL_HYDROL_F2_2"/>
    <property type="match status" value="1"/>
</dbReference>
<dbReference type="InterPro" id="IPR050347">
    <property type="entry name" value="Bact_Beta-galactosidase"/>
</dbReference>
<evidence type="ECO:0000256" key="9">
    <source>
        <dbReference type="ARBA" id="ARBA00032230"/>
    </source>
</evidence>
<dbReference type="Pfam" id="PF02836">
    <property type="entry name" value="Glyco_hydro_2_C"/>
    <property type="match status" value="1"/>
</dbReference>
<organism evidence="12 13">
    <name type="scientific">Bacteroides fragilis str. 3988T(B)14</name>
    <dbReference type="NCBI Taxonomy" id="1339315"/>
    <lineage>
        <taxon>Bacteria</taxon>
        <taxon>Pseudomonadati</taxon>
        <taxon>Bacteroidota</taxon>
        <taxon>Bacteroidia</taxon>
        <taxon>Bacteroidales</taxon>
        <taxon>Bacteroidaceae</taxon>
        <taxon>Bacteroides</taxon>
    </lineage>
</organism>
<dbReference type="InterPro" id="IPR014718">
    <property type="entry name" value="GH-type_carb-bd"/>
</dbReference>
<keyword evidence="6 10" id="KW-0378">Hydrolase</keyword>
<evidence type="ECO:0000256" key="7">
    <source>
        <dbReference type="ARBA" id="ARBA00022837"/>
    </source>
</evidence>
<dbReference type="InterPro" id="IPR006102">
    <property type="entry name" value="Ig-like_GH2"/>
</dbReference>
<dbReference type="GO" id="GO:0009341">
    <property type="term" value="C:beta-galactosidase complex"/>
    <property type="evidence" value="ECO:0007669"/>
    <property type="project" value="InterPro"/>
</dbReference>
<comment type="cofactor">
    <cofactor evidence="2">
        <name>Ca(2+)</name>
        <dbReference type="ChEBI" id="CHEBI:29108"/>
    </cofactor>
</comment>
<dbReference type="Gene3D" id="3.20.20.80">
    <property type="entry name" value="Glycosidases"/>
    <property type="match status" value="1"/>
</dbReference>
<dbReference type="PROSITE" id="PS50231">
    <property type="entry name" value="RICIN_B_LECTIN"/>
    <property type="match status" value="1"/>
</dbReference>
<evidence type="ECO:0000256" key="2">
    <source>
        <dbReference type="ARBA" id="ARBA00001913"/>
    </source>
</evidence>
<dbReference type="SUPFAM" id="SSF49785">
    <property type="entry name" value="Galactose-binding domain-like"/>
    <property type="match status" value="1"/>
</dbReference>
<comment type="catalytic activity">
    <reaction evidence="1 10">
        <text>Hydrolysis of terminal non-reducing beta-D-galactose residues in beta-D-galactosides.</text>
        <dbReference type="EC" id="3.2.1.23"/>
    </reaction>
</comment>
<dbReference type="EMBL" id="JGCY01000233">
    <property type="protein sequence ID" value="EXY75631.1"/>
    <property type="molecule type" value="Genomic_DNA"/>
</dbReference>
<dbReference type="Proteomes" id="UP000020529">
    <property type="component" value="Unassembled WGS sequence"/>
</dbReference>
<dbReference type="EC" id="3.2.1.23" evidence="5 10"/>
<dbReference type="InterPro" id="IPR017853">
    <property type="entry name" value="GH"/>
</dbReference>
<sequence length="1217" mass="139041">MNIGLGCITQADIGFVGGYSPWFSSLPFLNINSMLNFKHLFLVSVALWSAVGMVRAQEFDPKQSYEIHTQNGLVLDNQESLDLGGKIFISKKEPHKESQVWNLIPCGDGCYSIVSPLTELGIDNSGNGSKECPVIQWDPNKENPNQQWRITALPNGNYLFTSVASGYNLGFPDAGLVAEPVYQLKPDAQKISQQWKIVKSNLKVVAEAFKTRSDNDWENERIFAVNKEEGRSTFVPFADTEEMKGDPSYTRPWIRNQSSRYLLLNGDWKFHWVKQPSERPVDFYKPGYDVSAWKEIPVPSNWEMLGYGTPIYTNITYPIRNNPPFIQGQRGYTVEKEPNAVGSYRREFSLPADWKNKEVFIHFDGVYSAMYLWINGKKVGYSQGANNDAEFNITQYVKPGKNILAVEVYRWSDGSYLEDQDMFRLSGIHRDVYLVATPKLRLRDVHLTSVISDRFDKADLCVKADVKNYGKSAVNASVRIALLDAGGKTLRTFTTAVGNLAAGKEICLPAKASIRDPQLWSAETPYLYTVNLELLDASGKVLEATTQQYGFRKIEIRDNKVYINDALVLFKGANRHDIHPRFGKAVPVESMIEDILLFKRFNLNTIRTSHYPNDPKMYALFDYYGLYVMDEADLECHGNMMLTKRESWKAAFVDRVVRMVERDKNHPSVIFWSMGNESGGGPNFEAAYQAAREIDGRFIHYEGMNDVADMDSRMYPSIESMIAQDNEPRNKPFFLCEYAHAMGNAVGNLEEYWDYIANQSKRMIGGCIWDWVDQGINKPGEAPDRYYFGGSFGDRPNDNDFCCNGLVTPDRRVTPKLWEVKKVYQYMTFEEVGENNVGLRNHYSFLNMRHFNLRYVILKDGVPVAEEEFGLPDGKPGEHRTIHIPYLRHLTEDADYHINLEVKLKHDCVWAKAGHVVATEQFLLRERKQKTEVPELSASLQVVEERQYIRFRAPGTEISFDSKTGMMIGLRYDGQNMIHGQQGPALNWYRSISNDPREWIQPVVALRGFDWKLAEDGKSASVQSQIEVKVGQVNIPYTVKYRVYSNGRVDVAADFTTESNFDLPRLGLQMFLNPSLEQVEWYGRGPMENYRDRKNAAYMGRYKTTVTDMAEHYARAQTMGGRTDTHWLALTDGQGKGLRITATDTLDFSAQHYTDKDLWQVKYGHDLSDIRRAEVVLNLDCIQRGLGNASCGPGPRPHYEIRKDTVYSYSFRMEPLR</sequence>
<evidence type="ECO:0000256" key="4">
    <source>
        <dbReference type="ARBA" id="ARBA00011245"/>
    </source>
</evidence>
<name>A0A015TXT1_BACFG</name>
<evidence type="ECO:0000256" key="5">
    <source>
        <dbReference type="ARBA" id="ARBA00012756"/>
    </source>
</evidence>